<dbReference type="RefSeq" id="WP_057872148.1">
    <property type="nucleotide sequence ID" value="NZ_AZGB01000018.1"/>
</dbReference>
<comment type="catalytic activity">
    <reaction evidence="5 7">
        <text>2-deoxy-D-ribose 5-phosphate = D-glyceraldehyde 3-phosphate + acetaldehyde</text>
        <dbReference type="Rhea" id="RHEA:12821"/>
        <dbReference type="ChEBI" id="CHEBI:15343"/>
        <dbReference type="ChEBI" id="CHEBI:59776"/>
        <dbReference type="ChEBI" id="CHEBI:62877"/>
        <dbReference type="EC" id="4.1.2.4"/>
    </reaction>
</comment>
<comment type="function">
    <text evidence="6 7">Catalyzes a reversible aldol reaction between acetaldehyde and D-glyceraldehyde 3-phosphate to generate 2-deoxy-D-ribose 5-phosphate.</text>
</comment>
<dbReference type="UniPathway" id="UPA00002">
    <property type="reaction ID" value="UER00468"/>
</dbReference>
<name>A0A0R1VIR7_9LACO</name>
<feature type="active site" description="Schiff-base intermediate with acetaldehyde" evidence="7">
    <location>
        <position position="158"/>
    </location>
</feature>
<evidence type="ECO:0000256" key="7">
    <source>
        <dbReference type="HAMAP-Rule" id="MF_00114"/>
    </source>
</evidence>
<accession>A0A0R1VIR7</accession>
<dbReference type="GO" id="GO:0006018">
    <property type="term" value="P:2-deoxyribose 1-phosphate catabolic process"/>
    <property type="evidence" value="ECO:0007669"/>
    <property type="project" value="UniProtKB-UniRule"/>
</dbReference>
<keyword evidence="2 7" id="KW-0963">Cytoplasm</keyword>
<sequence>MDFSLEQLAKFIDHTNLKPYATFKDIETLCDEAKKYHFKMVAVNQFQTKFCHELLKDTDIHVGAAISFPFGQTTIESKIFDVRDAIGNGADEIDYVINITALKCKDYNYIKNEMQQIVSICNEKHVISKVIFENCYLTDNEKILLSKIAKQVKPDFIKTSTGFGSGGAIVHDVKLMKDVVGVDVKVKAAGGIRSTKDFISMIEAGADRIGCSAGVSIIEKFKNQFKQDNIKRLKIDKKY</sequence>
<dbReference type="GO" id="GO:0004139">
    <property type="term" value="F:deoxyribose-phosphate aldolase activity"/>
    <property type="evidence" value="ECO:0007669"/>
    <property type="project" value="UniProtKB-UniRule"/>
</dbReference>
<proteinExistence type="inferred from homology"/>
<dbReference type="GeneID" id="98319424"/>
<dbReference type="STRING" id="1423750.FC89_GL001419"/>
<dbReference type="AlphaFoldDB" id="A0A0R1VIR7"/>
<dbReference type="InterPro" id="IPR028581">
    <property type="entry name" value="DeoC_typeI"/>
</dbReference>
<gene>
    <name evidence="7" type="primary">deoC</name>
    <name evidence="8" type="ORF">FC89_GL001419</name>
</gene>
<evidence type="ECO:0000256" key="1">
    <source>
        <dbReference type="ARBA" id="ARBA00010936"/>
    </source>
</evidence>
<feature type="active site" description="Proton donor/acceptor" evidence="7">
    <location>
        <position position="94"/>
    </location>
</feature>
<dbReference type="PATRIC" id="fig|1423750.3.peg.1454"/>
<keyword evidence="9" id="KW-1185">Reference proteome</keyword>
<evidence type="ECO:0000256" key="3">
    <source>
        <dbReference type="ARBA" id="ARBA00023239"/>
    </source>
</evidence>
<dbReference type="OrthoDB" id="9778711at2"/>
<dbReference type="FunFam" id="3.20.20.70:FF:000044">
    <property type="entry name" value="Deoxyribose-phosphate aldolase"/>
    <property type="match status" value="1"/>
</dbReference>
<dbReference type="NCBIfam" id="TIGR00126">
    <property type="entry name" value="deoC"/>
    <property type="match status" value="1"/>
</dbReference>
<reference evidence="8 9" key="1">
    <citation type="journal article" date="2015" name="Genome Announc.">
        <title>Expanding the biotechnology potential of lactobacilli through comparative genomics of 213 strains and associated genera.</title>
        <authorList>
            <person name="Sun Z."/>
            <person name="Harris H.M."/>
            <person name="McCann A."/>
            <person name="Guo C."/>
            <person name="Argimon S."/>
            <person name="Zhang W."/>
            <person name="Yang X."/>
            <person name="Jeffery I.B."/>
            <person name="Cooney J.C."/>
            <person name="Kagawa T.F."/>
            <person name="Liu W."/>
            <person name="Song Y."/>
            <person name="Salvetti E."/>
            <person name="Wrobel A."/>
            <person name="Rasinkangas P."/>
            <person name="Parkhill J."/>
            <person name="Rea M.C."/>
            <person name="O'Sullivan O."/>
            <person name="Ritari J."/>
            <person name="Douillard F.P."/>
            <person name="Paul Ross R."/>
            <person name="Yang R."/>
            <person name="Briner A.E."/>
            <person name="Felis G.E."/>
            <person name="de Vos W.M."/>
            <person name="Barrangou R."/>
            <person name="Klaenhammer T.R."/>
            <person name="Caufield P.W."/>
            <person name="Cui Y."/>
            <person name="Zhang H."/>
            <person name="O'Toole P.W."/>
        </authorList>
    </citation>
    <scope>NUCLEOTIDE SEQUENCE [LARGE SCALE GENOMIC DNA]</scope>
    <source>
        <strain evidence="8 9">DSM 18630</strain>
    </source>
</reference>
<dbReference type="GO" id="GO:0016052">
    <property type="term" value="P:carbohydrate catabolic process"/>
    <property type="evidence" value="ECO:0007669"/>
    <property type="project" value="TreeGrafter"/>
</dbReference>
<dbReference type="EMBL" id="AZGB01000018">
    <property type="protein sequence ID" value="KRM05712.1"/>
    <property type="molecule type" value="Genomic_DNA"/>
</dbReference>
<evidence type="ECO:0000256" key="2">
    <source>
        <dbReference type="ARBA" id="ARBA00022490"/>
    </source>
</evidence>
<keyword evidence="3 7" id="KW-0456">Lyase</keyword>
<dbReference type="HAMAP" id="MF_00114">
    <property type="entry name" value="DeoC_type1"/>
    <property type="match status" value="1"/>
</dbReference>
<comment type="pathway">
    <text evidence="7">Carbohydrate degradation; 2-deoxy-D-ribose 1-phosphate degradation; D-glyceraldehyde 3-phosphate and acetaldehyde from 2-deoxy-alpha-D-ribose 1-phosphate: step 2/2.</text>
</comment>
<dbReference type="GO" id="GO:0005737">
    <property type="term" value="C:cytoplasm"/>
    <property type="evidence" value="ECO:0007669"/>
    <property type="project" value="UniProtKB-SubCell"/>
</dbReference>
<dbReference type="PANTHER" id="PTHR10889:SF1">
    <property type="entry name" value="DEOXYRIBOSE-PHOSPHATE ALDOLASE"/>
    <property type="match status" value="1"/>
</dbReference>
<dbReference type="PIRSF" id="PIRSF001357">
    <property type="entry name" value="DeoC"/>
    <property type="match status" value="1"/>
</dbReference>
<keyword evidence="4 7" id="KW-0704">Schiff base</keyword>
<dbReference type="SMART" id="SM01133">
    <property type="entry name" value="DeoC"/>
    <property type="match status" value="1"/>
</dbReference>
<dbReference type="Gene3D" id="3.20.20.70">
    <property type="entry name" value="Aldolase class I"/>
    <property type="match status" value="1"/>
</dbReference>
<evidence type="ECO:0000256" key="4">
    <source>
        <dbReference type="ARBA" id="ARBA00023270"/>
    </source>
</evidence>
<dbReference type="Proteomes" id="UP000051451">
    <property type="component" value="Unassembled WGS sequence"/>
</dbReference>
<evidence type="ECO:0000313" key="9">
    <source>
        <dbReference type="Proteomes" id="UP000051451"/>
    </source>
</evidence>
<comment type="caution">
    <text evidence="8">The sequence shown here is derived from an EMBL/GenBank/DDBJ whole genome shotgun (WGS) entry which is preliminary data.</text>
</comment>
<comment type="similarity">
    <text evidence="1 7">Belongs to the DeoC/FbaB aldolase family. DeoC type 1 subfamily.</text>
</comment>
<organism evidence="8 9">
    <name type="scientific">Liquorilactobacillus ghanensis DSM 18630</name>
    <dbReference type="NCBI Taxonomy" id="1423750"/>
    <lineage>
        <taxon>Bacteria</taxon>
        <taxon>Bacillati</taxon>
        <taxon>Bacillota</taxon>
        <taxon>Bacilli</taxon>
        <taxon>Lactobacillales</taxon>
        <taxon>Lactobacillaceae</taxon>
        <taxon>Liquorilactobacillus</taxon>
    </lineage>
</organism>
<dbReference type="Pfam" id="PF01791">
    <property type="entry name" value="DeoC"/>
    <property type="match status" value="1"/>
</dbReference>
<dbReference type="EC" id="4.1.2.4" evidence="7"/>
<dbReference type="PANTHER" id="PTHR10889">
    <property type="entry name" value="DEOXYRIBOSE-PHOSPHATE ALDOLASE"/>
    <property type="match status" value="1"/>
</dbReference>
<dbReference type="InterPro" id="IPR011343">
    <property type="entry name" value="DeoC"/>
</dbReference>
<comment type="subcellular location">
    <subcellularLocation>
        <location evidence="7">Cytoplasm</location>
    </subcellularLocation>
</comment>
<dbReference type="InterPro" id="IPR013785">
    <property type="entry name" value="Aldolase_TIM"/>
</dbReference>
<evidence type="ECO:0000313" key="8">
    <source>
        <dbReference type="EMBL" id="KRM05712.1"/>
    </source>
</evidence>
<protein>
    <recommendedName>
        <fullName evidence="7">Deoxyribose-phosphate aldolase</fullName>
        <shortName evidence="7">DERA</shortName>
        <ecNumber evidence="7">4.1.2.4</ecNumber>
    </recommendedName>
    <alternativeName>
        <fullName evidence="7">2-deoxy-D-ribose 5-phosphate aldolase</fullName>
    </alternativeName>
    <alternativeName>
        <fullName evidence="7">Phosphodeoxyriboaldolase</fullName>
        <shortName evidence="7">Deoxyriboaldolase</shortName>
    </alternativeName>
</protein>
<dbReference type="InterPro" id="IPR002915">
    <property type="entry name" value="DeoC/FbaB/LacD_aldolase"/>
</dbReference>
<dbReference type="GO" id="GO:0009264">
    <property type="term" value="P:deoxyribonucleotide catabolic process"/>
    <property type="evidence" value="ECO:0007669"/>
    <property type="project" value="UniProtKB-UniRule"/>
</dbReference>
<feature type="active site" description="Proton donor/acceptor" evidence="7">
    <location>
        <position position="187"/>
    </location>
</feature>
<dbReference type="CDD" id="cd00959">
    <property type="entry name" value="DeoC"/>
    <property type="match status" value="1"/>
</dbReference>
<dbReference type="SUPFAM" id="SSF51569">
    <property type="entry name" value="Aldolase"/>
    <property type="match status" value="1"/>
</dbReference>
<evidence type="ECO:0000256" key="5">
    <source>
        <dbReference type="ARBA" id="ARBA00048791"/>
    </source>
</evidence>
<evidence type="ECO:0000256" key="6">
    <source>
        <dbReference type="ARBA" id="ARBA00056337"/>
    </source>
</evidence>